<dbReference type="Proteomes" id="UP001603857">
    <property type="component" value="Unassembled WGS sequence"/>
</dbReference>
<evidence type="ECO:0000313" key="2">
    <source>
        <dbReference type="EMBL" id="KAL2322586.1"/>
    </source>
</evidence>
<dbReference type="EMBL" id="JBGMDY010000009">
    <property type="protein sequence ID" value="KAL2322586.1"/>
    <property type="molecule type" value="Genomic_DNA"/>
</dbReference>
<comment type="caution">
    <text evidence="2">The sequence shown here is derived from an EMBL/GenBank/DDBJ whole genome shotgun (WGS) entry which is preliminary data.</text>
</comment>
<feature type="compositionally biased region" description="Polar residues" evidence="1">
    <location>
        <begin position="21"/>
        <end position="32"/>
    </location>
</feature>
<evidence type="ECO:0000256" key="1">
    <source>
        <dbReference type="SAM" id="MobiDB-lite"/>
    </source>
</evidence>
<reference evidence="2 3" key="1">
    <citation type="submission" date="2024-08" db="EMBL/GenBank/DDBJ databases">
        <title>Insights into the chromosomal genome structure of Flemingia macrophylla.</title>
        <authorList>
            <person name="Ding Y."/>
            <person name="Zhao Y."/>
            <person name="Bi W."/>
            <person name="Wu M."/>
            <person name="Zhao G."/>
            <person name="Gong Y."/>
            <person name="Li W."/>
            <person name="Zhang P."/>
        </authorList>
    </citation>
    <scope>NUCLEOTIDE SEQUENCE [LARGE SCALE GENOMIC DNA]</scope>
    <source>
        <strain evidence="2">DYQJB</strain>
        <tissue evidence="2">Leaf</tissue>
    </source>
</reference>
<proteinExistence type="predicted"/>
<accession>A0ABD1LGD5</accession>
<protein>
    <submittedName>
        <fullName evidence="2">Uncharacterized protein</fullName>
    </submittedName>
</protein>
<sequence length="129" mass="14888">MEKKKKNLPSSKYFEKKQKSLQKPTKCSSSSTQKRKKKIKSNNSCKDIKLPTCVTDWIMCPKERKDGRIDKVMNCYRRKVRHSDAIVTPRCKGVENLLQRSENIELHKSRKLDGKLGAQCQVGCSTQDD</sequence>
<feature type="region of interest" description="Disordered" evidence="1">
    <location>
        <begin position="1"/>
        <end position="42"/>
    </location>
</feature>
<name>A0ABD1LGD5_9FABA</name>
<gene>
    <name evidence="2" type="ORF">Fmac_026965</name>
</gene>
<evidence type="ECO:0000313" key="3">
    <source>
        <dbReference type="Proteomes" id="UP001603857"/>
    </source>
</evidence>
<dbReference type="AlphaFoldDB" id="A0ABD1LGD5"/>
<organism evidence="2 3">
    <name type="scientific">Flemingia macrophylla</name>
    <dbReference type="NCBI Taxonomy" id="520843"/>
    <lineage>
        <taxon>Eukaryota</taxon>
        <taxon>Viridiplantae</taxon>
        <taxon>Streptophyta</taxon>
        <taxon>Embryophyta</taxon>
        <taxon>Tracheophyta</taxon>
        <taxon>Spermatophyta</taxon>
        <taxon>Magnoliopsida</taxon>
        <taxon>eudicotyledons</taxon>
        <taxon>Gunneridae</taxon>
        <taxon>Pentapetalae</taxon>
        <taxon>rosids</taxon>
        <taxon>fabids</taxon>
        <taxon>Fabales</taxon>
        <taxon>Fabaceae</taxon>
        <taxon>Papilionoideae</taxon>
        <taxon>50 kb inversion clade</taxon>
        <taxon>NPAAA clade</taxon>
        <taxon>indigoferoid/millettioid clade</taxon>
        <taxon>Phaseoleae</taxon>
        <taxon>Flemingia</taxon>
    </lineage>
</organism>
<keyword evidence="3" id="KW-1185">Reference proteome</keyword>